<evidence type="ECO:0000313" key="2">
    <source>
        <dbReference type="EMBL" id="KPC17175.1"/>
    </source>
</evidence>
<sequence>MSNWRQALSAVFMTFALLSYLPVASADWRVDLATSTVGRKIIKAIVIHEGKAILEGAKSKTLAELEAKVRQNPWMAAQGEKTLAEILGSKKVTQTYTPSEISQLNQKFQFRKWSNEGVTQKNDF</sequence>
<evidence type="ECO:0000313" key="4">
    <source>
        <dbReference type="Proteomes" id="UP000037943"/>
    </source>
</evidence>
<protein>
    <submittedName>
        <fullName evidence="2">Uncharacterized protein</fullName>
    </submittedName>
</protein>
<gene>
    <name evidence="2" type="ORF">AC499_0377</name>
    <name evidence="3" type="ORF">AC499_1336</name>
</gene>
<name>A0ABR5KRJ4_PSEAV</name>
<accession>A0ABR5KRJ4</accession>
<reference evidence="2 4" key="1">
    <citation type="submission" date="2015-07" db="EMBL/GenBank/DDBJ databases">
        <authorList>
            <person name="O'Brien H.E."/>
            <person name="Thakur S."/>
            <person name="Gong Y."/>
            <person name="Wang P.W."/>
            <person name="Guttman D.S."/>
        </authorList>
    </citation>
    <scope>NUCLEOTIDE SEQUENCE [LARGE SCALE GENOMIC DNA]</scope>
    <source>
        <strain evidence="2 4">107</strain>
    </source>
</reference>
<feature type="chain" id="PRO_5045031993" evidence="1">
    <location>
        <begin position="27"/>
        <end position="124"/>
    </location>
</feature>
<reference evidence="2 4" key="2">
    <citation type="submission" date="2015-10" db="EMBL/GenBank/DDBJ databases">
        <title>Comparative genomics and high-throughput reverse genetic screens identify a new phytobacterial MAMP and an Arabidopsis receptor required for immune elicitation.</title>
        <authorList>
            <person name="Mott G.A."/>
            <person name="Thakur S."/>
            <person name="Wang P.W."/>
            <person name="Desveaux D."/>
            <person name="Guttman D.S."/>
        </authorList>
    </citation>
    <scope>NUCLEOTIDE SEQUENCE [LARGE SCALE GENOMIC DNA]</scope>
    <source>
        <strain evidence="2 4">107</strain>
    </source>
</reference>
<dbReference type="EMBL" id="LGLK01000057">
    <property type="protein sequence ID" value="KPC18134.1"/>
    <property type="molecule type" value="Genomic_DNA"/>
</dbReference>
<keyword evidence="1" id="KW-0732">Signal</keyword>
<keyword evidence="4" id="KW-1185">Reference proteome</keyword>
<organism evidence="2 4">
    <name type="scientific">Pseudomonas amygdali pv. lachrymans</name>
    <name type="common">Pseudomonas syringae pv. lachrymans</name>
    <dbReference type="NCBI Taxonomy" id="53707"/>
    <lineage>
        <taxon>Bacteria</taxon>
        <taxon>Pseudomonadati</taxon>
        <taxon>Pseudomonadota</taxon>
        <taxon>Gammaproteobacteria</taxon>
        <taxon>Pseudomonadales</taxon>
        <taxon>Pseudomonadaceae</taxon>
        <taxon>Pseudomonas</taxon>
        <taxon>Pseudomonas amygdali</taxon>
    </lineage>
</organism>
<feature type="signal peptide" evidence="1">
    <location>
        <begin position="1"/>
        <end position="26"/>
    </location>
</feature>
<evidence type="ECO:0000313" key="3">
    <source>
        <dbReference type="EMBL" id="KPC18134.1"/>
    </source>
</evidence>
<dbReference type="Proteomes" id="UP000037943">
    <property type="component" value="Unassembled WGS sequence"/>
</dbReference>
<comment type="caution">
    <text evidence="2">The sequence shown here is derived from an EMBL/GenBank/DDBJ whole genome shotgun (WGS) entry which is preliminary data.</text>
</comment>
<proteinExistence type="predicted"/>
<dbReference type="EMBL" id="LGLK01000057">
    <property type="protein sequence ID" value="KPC17175.1"/>
    <property type="molecule type" value="Genomic_DNA"/>
</dbReference>
<evidence type="ECO:0000256" key="1">
    <source>
        <dbReference type="SAM" id="SignalP"/>
    </source>
</evidence>